<gene>
    <name evidence="2" type="ORF">PLEPLA_LOCUS27328</name>
</gene>
<comment type="caution">
    <text evidence="2">The sequence shown here is derived from an EMBL/GenBank/DDBJ whole genome shotgun (WGS) entry which is preliminary data.</text>
</comment>
<accession>A0A9N7UZ90</accession>
<dbReference type="Proteomes" id="UP001153269">
    <property type="component" value="Unassembled WGS sequence"/>
</dbReference>
<sequence>MVRDRDPNQRGRDVTEETMGEGRGSRYSSPPGGDRSSPPTSQQYRQRQPYVRPTHQYNDHRTYEPCAGTEGRHPHLPERPVYSSAKRMVRDRYPDQRGRDFTEETMAEGRGAGIHRLLEVTAPLTSAQNRQPYVRPTQQYNDHRTYEPRPGTRGEAPSLPERPVYSGAKRMIRDRYPDQRGRDVTEETMAEGRESRIQRLLDVTAPLPPPNHR</sequence>
<proteinExistence type="predicted"/>
<feature type="compositionally biased region" description="Basic and acidic residues" evidence="1">
    <location>
        <begin position="141"/>
        <end position="152"/>
    </location>
</feature>
<evidence type="ECO:0000313" key="2">
    <source>
        <dbReference type="EMBL" id="CAB1439545.1"/>
    </source>
</evidence>
<protein>
    <submittedName>
        <fullName evidence="2">Uncharacterized protein</fullName>
    </submittedName>
</protein>
<feature type="compositionally biased region" description="Low complexity" evidence="1">
    <location>
        <begin position="25"/>
        <end position="53"/>
    </location>
</feature>
<name>A0A9N7UZ90_PLEPL</name>
<evidence type="ECO:0000256" key="1">
    <source>
        <dbReference type="SAM" id="MobiDB-lite"/>
    </source>
</evidence>
<feature type="compositionally biased region" description="Basic and acidic residues" evidence="1">
    <location>
        <begin position="1"/>
        <end position="15"/>
    </location>
</feature>
<feature type="compositionally biased region" description="Basic and acidic residues" evidence="1">
    <location>
        <begin position="171"/>
        <end position="199"/>
    </location>
</feature>
<dbReference type="EMBL" id="CADEAL010002300">
    <property type="protein sequence ID" value="CAB1439545.1"/>
    <property type="molecule type" value="Genomic_DNA"/>
</dbReference>
<keyword evidence="3" id="KW-1185">Reference proteome</keyword>
<reference evidence="2" key="1">
    <citation type="submission" date="2020-03" db="EMBL/GenBank/DDBJ databases">
        <authorList>
            <person name="Weist P."/>
        </authorList>
    </citation>
    <scope>NUCLEOTIDE SEQUENCE</scope>
</reference>
<feature type="region of interest" description="Disordered" evidence="1">
    <location>
        <begin position="1"/>
        <end position="213"/>
    </location>
</feature>
<dbReference type="AlphaFoldDB" id="A0A9N7UZ90"/>
<feature type="compositionally biased region" description="Polar residues" evidence="1">
    <location>
        <begin position="123"/>
        <end position="140"/>
    </location>
</feature>
<feature type="compositionally biased region" description="Basic and acidic residues" evidence="1">
    <location>
        <begin position="88"/>
        <end position="102"/>
    </location>
</feature>
<organism evidence="2 3">
    <name type="scientific">Pleuronectes platessa</name>
    <name type="common">European plaice</name>
    <dbReference type="NCBI Taxonomy" id="8262"/>
    <lineage>
        <taxon>Eukaryota</taxon>
        <taxon>Metazoa</taxon>
        <taxon>Chordata</taxon>
        <taxon>Craniata</taxon>
        <taxon>Vertebrata</taxon>
        <taxon>Euteleostomi</taxon>
        <taxon>Actinopterygii</taxon>
        <taxon>Neopterygii</taxon>
        <taxon>Teleostei</taxon>
        <taxon>Neoteleostei</taxon>
        <taxon>Acanthomorphata</taxon>
        <taxon>Carangaria</taxon>
        <taxon>Pleuronectiformes</taxon>
        <taxon>Pleuronectoidei</taxon>
        <taxon>Pleuronectidae</taxon>
        <taxon>Pleuronectes</taxon>
    </lineage>
</organism>
<evidence type="ECO:0000313" key="3">
    <source>
        <dbReference type="Proteomes" id="UP001153269"/>
    </source>
</evidence>